<dbReference type="SMART" id="SM00360">
    <property type="entry name" value="RRM"/>
    <property type="match status" value="2"/>
</dbReference>
<dbReference type="PROSITE" id="PS50199">
    <property type="entry name" value="ZF_RANBP2_2"/>
    <property type="match status" value="1"/>
</dbReference>
<keyword evidence="12" id="KW-1185">Reference proteome</keyword>
<dbReference type="Gene3D" id="3.30.70.330">
    <property type="match status" value="2"/>
</dbReference>
<dbReference type="InterPro" id="IPR000504">
    <property type="entry name" value="RRM_dom"/>
</dbReference>
<feature type="region of interest" description="Disordered" evidence="8">
    <location>
        <begin position="554"/>
        <end position="607"/>
    </location>
</feature>
<dbReference type="GO" id="GO:0000398">
    <property type="term" value="P:mRNA splicing, via spliceosome"/>
    <property type="evidence" value="ECO:0000318"/>
    <property type="project" value="GO_Central"/>
</dbReference>
<dbReference type="Gene3D" id="4.10.1060.10">
    <property type="entry name" value="Zinc finger, RanBP2-type"/>
    <property type="match status" value="1"/>
</dbReference>
<evidence type="ECO:0000256" key="6">
    <source>
        <dbReference type="PROSITE-ProRule" id="PRU00176"/>
    </source>
</evidence>
<dbReference type="InterPro" id="IPR001876">
    <property type="entry name" value="Znf_RanBP2"/>
</dbReference>
<dbReference type="OrthoDB" id="29221at2759"/>
<feature type="domain" description="RRM" evidence="9">
    <location>
        <begin position="248"/>
        <end position="331"/>
    </location>
</feature>
<dbReference type="RefSeq" id="XP_030856277.1">
    <property type="nucleotide sequence ID" value="XM_031000417.1"/>
</dbReference>
<feature type="region of interest" description="Disordered" evidence="8">
    <location>
        <begin position="421"/>
        <end position="492"/>
    </location>
</feature>
<dbReference type="PANTHER" id="PTHR13948:SF3">
    <property type="entry name" value="FI21118P1"/>
    <property type="match status" value="1"/>
</dbReference>
<feature type="region of interest" description="Disordered" evidence="8">
    <location>
        <begin position="656"/>
        <end position="693"/>
    </location>
</feature>
<dbReference type="InterPro" id="IPR041591">
    <property type="entry name" value="OCRE"/>
</dbReference>
<dbReference type="InParanoid" id="A0A7M7T5Y5"/>
<dbReference type="PROSITE" id="PS50102">
    <property type="entry name" value="RRM"/>
    <property type="match status" value="2"/>
</dbReference>
<keyword evidence="6" id="KW-0694">RNA-binding</keyword>
<dbReference type="Proteomes" id="UP000007110">
    <property type="component" value="Unassembled WGS sequence"/>
</dbReference>
<dbReference type="GO" id="GO:0005634">
    <property type="term" value="C:nucleus"/>
    <property type="evidence" value="ECO:0000318"/>
    <property type="project" value="GO_Central"/>
</dbReference>
<accession>A0A7M7T5Y5</accession>
<comment type="subcellular location">
    <subcellularLocation>
        <location evidence="1">Nucleus</location>
    </subcellularLocation>
</comment>
<keyword evidence="3 7" id="KW-0863">Zinc-finger</keyword>
<evidence type="ECO:0000256" key="4">
    <source>
        <dbReference type="ARBA" id="ARBA00022833"/>
    </source>
</evidence>
<evidence type="ECO:0000256" key="8">
    <source>
        <dbReference type="SAM" id="MobiDB-lite"/>
    </source>
</evidence>
<protein>
    <recommendedName>
        <fullName evidence="13">RNA-binding protein 5</fullName>
    </recommendedName>
</protein>
<feature type="compositionally biased region" description="Basic residues" evidence="8">
    <location>
        <begin position="99"/>
        <end position="109"/>
    </location>
</feature>
<dbReference type="InterPro" id="IPR035979">
    <property type="entry name" value="RBD_domain_sf"/>
</dbReference>
<feature type="compositionally biased region" description="Low complexity" evidence="8">
    <location>
        <begin position="675"/>
        <end position="684"/>
    </location>
</feature>
<dbReference type="SUPFAM" id="SSF90209">
    <property type="entry name" value="Ran binding protein zinc finger-like"/>
    <property type="match status" value="1"/>
</dbReference>
<dbReference type="PANTHER" id="PTHR13948">
    <property type="entry name" value="RNA-BINDING PROTEIN"/>
    <property type="match status" value="1"/>
</dbReference>
<evidence type="ECO:0000259" key="9">
    <source>
        <dbReference type="PROSITE" id="PS50102"/>
    </source>
</evidence>
<dbReference type="SUPFAM" id="SSF54928">
    <property type="entry name" value="RNA-binding domain, RBD"/>
    <property type="match status" value="1"/>
</dbReference>
<evidence type="ECO:0000256" key="3">
    <source>
        <dbReference type="ARBA" id="ARBA00022771"/>
    </source>
</evidence>
<evidence type="ECO:0008006" key="13">
    <source>
        <dbReference type="Google" id="ProtNLM"/>
    </source>
</evidence>
<dbReference type="SMART" id="SM00547">
    <property type="entry name" value="ZnF_RBZ"/>
    <property type="match status" value="1"/>
</dbReference>
<dbReference type="OMA" id="WKQRQHE"/>
<feature type="domain" description="RanBP2-type" evidence="10">
    <location>
        <begin position="204"/>
        <end position="235"/>
    </location>
</feature>
<feature type="compositionally biased region" description="Polar residues" evidence="8">
    <location>
        <begin position="468"/>
        <end position="485"/>
    </location>
</feature>
<reference evidence="12" key="1">
    <citation type="submission" date="2015-02" db="EMBL/GenBank/DDBJ databases">
        <title>Genome sequencing for Strongylocentrotus purpuratus.</title>
        <authorList>
            <person name="Murali S."/>
            <person name="Liu Y."/>
            <person name="Vee V."/>
            <person name="English A."/>
            <person name="Wang M."/>
            <person name="Skinner E."/>
            <person name="Han Y."/>
            <person name="Muzny D.M."/>
            <person name="Worley K.C."/>
            <person name="Gibbs R.A."/>
        </authorList>
    </citation>
    <scope>NUCLEOTIDE SEQUENCE</scope>
</reference>
<evidence type="ECO:0000313" key="11">
    <source>
        <dbReference type="EnsemblMetazoa" id="XP_030856277"/>
    </source>
</evidence>
<feature type="region of interest" description="Disordered" evidence="8">
    <location>
        <begin position="93"/>
        <end position="117"/>
    </location>
</feature>
<dbReference type="InterPro" id="IPR012677">
    <property type="entry name" value="Nucleotide-bd_a/b_plait_sf"/>
</dbReference>
<reference evidence="11" key="2">
    <citation type="submission" date="2021-01" db="UniProtKB">
        <authorList>
            <consortium name="EnsemblMetazoa"/>
        </authorList>
    </citation>
    <scope>IDENTIFICATION</scope>
</reference>
<evidence type="ECO:0000256" key="2">
    <source>
        <dbReference type="ARBA" id="ARBA00022723"/>
    </source>
</evidence>
<dbReference type="CDD" id="cd12313">
    <property type="entry name" value="RRM1_RRM2_RBM5_like"/>
    <property type="match status" value="1"/>
</dbReference>
<proteinExistence type="predicted"/>
<dbReference type="InterPro" id="IPR036443">
    <property type="entry name" value="Znf_RanBP2_sf"/>
</dbReference>
<feature type="domain" description="RRM" evidence="9">
    <location>
        <begin position="124"/>
        <end position="204"/>
    </location>
</feature>
<dbReference type="EnsemblMetazoa" id="XM_031000417">
    <property type="protein sequence ID" value="XP_030856277"/>
    <property type="gene ID" value="LOC587083"/>
</dbReference>
<dbReference type="Pfam" id="PF17780">
    <property type="entry name" value="OCRE"/>
    <property type="match status" value="1"/>
</dbReference>
<dbReference type="CDD" id="cd16162">
    <property type="entry name" value="OCRE_RBM5_like"/>
    <property type="match status" value="1"/>
</dbReference>
<evidence type="ECO:0000256" key="7">
    <source>
        <dbReference type="PROSITE-ProRule" id="PRU00322"/>
    </source>
</evidence>
<dbReference type="GO" id="GO:0003723">
    <property type="term" value="F:RNA binding"/>
    <property type="evidence" value="ECO:0000318"/>
    <property type="project" value="GO_Central"/>
</dbReference>
<dbReference type="PROSITE" id="PS01358">
    <property type="entry name" value="ZF_RANBP2_1"/>
    <property type="match status" value="1"/>
</dbReference>
<keyword evidence="5" id="KW-0539">Nucleus</keyword>
<evidence type="ECO:0000256" key="1">
    <source>
        <dbReference type="ARBA" id="ARBA00004123"/>
    </source>
</evidence>
<evidence type="ECO:0000313" key="12">
    <source>
        <dbReference type="Proteomes" id="UP000007110"/>
    </source>
</evidence>
<sequence>MALDKNYYLYSTRRDTLDSEDDSALISRARDVISRASGQNMPAIPGTLEHQRLLTAAGNWGVENAVYASAAAAEASMVQRLDAAIYNEVPGDYSEEKKGRRKDRRRDRRRDRDERKQLSDRPCRTILIKHLPAEVDETYLRGILQLFGAHIQDVRLVKHKDSGASRGFAFVEFQFLPDAQRWMEENQGILVIGDGRASLTYSKSRGDEDWFCSQCGTQNFKRRGNCFKCGIEKNESERYSQISTRPTRILLLMGLDSLTTEEKVQQELHDITAVDMNVQLIRDPTTNTSRGLCYAALSAVEYASHLLEILNNMHPPFVIDGKQISVHFCREGTDEDYSSWAEAEAGPSYEQYYQQQADAVATGTVAYDQSYAAAYAAGSAAHSSKELSVADKVALAQEQVQAARKMQLEQQQITQKLLNKIRASGPEKKPKRVKVDLPPPGTDGHTLDLSQIVHEVKPQKRKKEQQQDTETNAQTLQHQTSSSSDGGYYPDVSQYQYDESSGFYYDPQTGLYYDSNSQYYYNAHTQQYMYWDGTQYVPAQQDGPTTIPQVGMPGMEGGKEDKNKKEKGKVAKKVASDMRRWAATINETKNSKSKKSGSDYKKDNSSASADAGFAVLSKKADPVETKQSVMLALKRSSTSDDQRNKAASITNILAQYGGDSDSEPEEEAPPPSKKPTPSYSSSSADSKESVPTSLTDWTKLICLLCKRQFPSKEVLVKHQQFSDLHKQNLEALKTRTGLQQQQSPGGSKGGGNYRDRAQERRTRFT</sequence>
<feature type="region of interest" description="Disordered" evidence="8">
    <location>
        <begin position="732"/>
        <end position="765"/>
    </location>
</feature>
<feature type="compositionally biased region" description="Basic and acidic residues" evidence="8">
    <location>
        <begin position="753"/>
        <end position="765"/>
    </location>
</feature>
<dbReference type="KEGG" id="spu:587083"/>
<dbReference type="GeneID" id="587083"/>
<name>A0A7M7T5Y5_STRPU</name>
<dbReference type="AlphaFoldDB" id="A0A7M7T5Y5"/>
<keyword evidence="2" id="KW-0479">Metal-binding</keyword>
<evidence type="ECO:0000259" key="10">
    <source>
        <dbReference type="PROSITE" id="PS50199"/>
    </source>
</evidence>
<dbReference type="GO" id="GO:0008270">
    <property type="term" value="F:zinc ion binding"/>
    <property type="evidence" value="ECO:0007669"/>
    <property type="project" value="UniProtKB-KW"/>
</dbReference>
<dbReference type="Pfam" id="PF00076">
    <property type="entry name" value="RRM_1"/>
    <property type="match status" value="1"/>
</dbReference>
<keyword evidence="4" id="KW-0862">Zinc</keyword>
<evidence type="ECO:0000256" key="5">
    <source>
        <dbReference type="ARBA" id="ARBA00023242"/>
    </source>
</evidence>
<organism evidence="11 12">
    <name type="scientific">Strongylocentrotus purpuratus</name>
    <name type="common">Purple sea urchin</name>
    <dbReference type="NCBI Taxonomy" id="7668"/>
    <lineage>
        <taxon>Eukaryota</taxon>
        <taxon>Metazoa</taxon>
        <taxon>Echinodermata</taxon>
        <taxon>Eleutherozoa</taxon>
        <taxon>Echinozoa</taxon>
        <taxon>Echinoidea</taxon>
        <taxon>Euechinoidea</taxon>
        <taxon>Echinacea</taxon>
        <taxon>Camarodonta</taxon>
        <taxon>Echinidea</taxon>
        <taxon>Strongylocentrotidae</taxon>
        <taxon>Strongylocentrotus</taxon>
    </lineage>
</organism>